<dbReference type="PRINTS" id="PR00081">
    <property type="entry name" value="GDHRDH"/>
</dbReference>
<evidence type="ECO:0000256" key="2">
    <source>
        <dbReference type="ARBA" id="ARBA00023002"/>
    </source>
</evidence>
<name>A0ABV3TV79_9GAMM</name>
<protein>
    <submittedName>
        <fullName evidence="4">SDR family NAD(P)-dependent oxidoreductase</fullName>
        <ecNumber evidence="4">1.-.-.-</ecNumber>
    </submittedName>
</protein>
<keyword evidence="2 4" id="KW-0560">Oxidoreductase</keyword>
<proteinExistence type="inferred from homology"/>
<keyword evidence="5" id="KW-1185">Reference proteome</keyword>
<accession>A0ABV3TV79</accession>
<organism evidence="4 5">
    <name type="scientific">Zhongshania arctica</name>
    <dbReference type="NCBI Taxonomy" id="3238302"/>
    <lineage>
        <taxon>Bacteria</taxon>
        <taxon>Pseudomonadati</taxon>
        <taxon>Pseudomonadota</taxon>
        <taxon>Gammaproteobacteria</taxon>
        <taxon>Cellvibrionales</taxon>
        <taxon>Spongiibacteraceae</taxon>
        <taxon>Zhongshania</taxon>
    </lineage>
</organism>
<dbReference type="RefSeq" id="WP_368375641.1">
    <property type="nucleotide sequence ID" value="NZ_JBFRYB010000001.1"/>
</dbReference>
<comment type="similarity">
    <text evidence="1 3">Belongs to the short-chain dehydrogenases/reductases (SDR) family.</text>
</comment>
<dbReference type="Proteomes" id="UP001557484">
    <property type="component" value="Unassembled WGS sequence"/>
</dbReference>
<dbReference type="InterPro" id="IPR036291">
    <property type="entry name" value="NAD(P)-bd_dom_sf"/>
</dbReference>
<dbReference type="Pfam" id="PF00106">
    <property type="entry name" value="adh_short"/>
    <property type="match status" value="1"/>
</dbReference>
<sequence length="267" mass="29292">MNKFTSKVAVITGAGSGIGRALAKQLAAENARLALSDINAVELEKTCHSLPDGCEFRSYVLDVSSREAVYAHAVEVEQDFGAAHYVFNNAGVDMIGTIENMEIDEIEWQLNVNLWGVIYGCKAFLPIMRRQGEGSLVNISSVFGLVSYPAQGAYNISKFGVRALTECLWRELEGSGINTVCVHPGGIKTNIEKGGRRTRNAGPQEAEFTKAADALLVTPPEKCAEDILNGIRRGKRRILTGHMSSTLFWLSRLLPNHYHRVISWLSP</sequence>
<dbReference type="GO" id="GO:0016491">
    <property type="term" value="F:oxidoreductase activity"/>
    <property type="evidence" value="ECO:0007669"/>
    <property type="project" value="UniProtKB-KW"/>
</dbReference>
<dbReference type="SUPFAM" id="SSF51735">
    <property type="entry name" value="NAD(P)-binding Rossmann-fold domains"/>
    <property type="match status" value="1"/>
</dbReference>
<dbReference type="InterPro" id="IPR002347">
    <property type="entry name" value="SDR_fam"/>
</dbReference>
<evidence type="ECO:0000313" key="4">
    <source>
        <dbReference type="EMBL" id="MEX1665538.1"/>
    </source>
</evidence>
<evidence type="ECO:0000256" key="1">
    <source>
        <dbReference type="ARBA" id="ARBA00006484"/>
    </source>
</evidence>
<dbReference type="PANTHER" id="PTHR44196">
    <property type="entry name" value="DEHYDROGENASE/REDUCTASE SDR FAMILY MEMBER 7B"/>
    <property type="match status" value="1"/>
</dbReference>
<comment type="caution">
    <text evidence="4">The sequence shown here is derived from an EMBL/GenBank/DDBJ whole genome shotgun (WGS) entry which is preliminary data.</text>
</comment>
<reference evidence="4 5" key="1">
    <citation type="journal article" date="2011" name="Int. J. Syst. Evol. Microbiol.">
        <title>Zhongshania antarctica gen. nov., sp. nov. and Zhongshania guokunii sp. nov., gammaproteobacteria respectively isolated from coastal attached (fast) ice and surface seawater of the Antarctic.</title>
        <authorList>
            <person name="Li H.J."/>
            <person name="Zhang X.Y."/>
            <person name="Chen C.X."/>
            <person name="Zhang Y.J."/>
            <person name="Gao Z.M."/>
            <person name="Yu Y."/>
            <person name="Chen X.L."/>
            <person name="Chen B."/>
            <person name="Zhang Y.Z."/>
        </authorList>
    </citation>
    <scope>NUCLEOTIDE SEQUENCE [LARGE SCALE GENOMIC DNA]</scope>
    <source>
        <strain evidence="4 5">R06B22</strain>
    </source>
</reference>
<dbReference type="EMBL" id="JBFRYB010000001">
    <property type="protein sequence ID" value="MEX1665538.1"/>
    <property type="molecule type" value="Genomic_DNA"/>
</dbReference>
<dbReference type="Gene3D" id="3.40.50.720">
    <property type="entry name" value="NAD(P)-binding Rossmann-like Domain"/>
    <property type="match status" value="1"/>
</dbReference>
<dbReference type="PANTHER" id="PTHR44196:SF1">
    <property type="entry name" value="DEHYDROGENASE_REDUCTASE SDR FAMILY MEMBER 7B"/>
    <property type="match status" value="1"/>
</dbReference>
<evidence type="ECO:0000256" key="3">
    <source>
        <dbReference type="RuleBase" id="RU000363"/>
    </source>
</evidence>
<gene>
    <name evidence="4" type="ORF">AB4875_08550</name>
</gene>
<dbReference type="PRINTS" id="PR00080">
    <property type="entry name" value="SDRFAMILY"/>
</dbReference>
<dbReference type="EC" id="1.-.-.-" evidence="4"/>
<evidence type="ECO:0000313" key="5">
    <source>
        <dbReference type="Proteomes" id="UP001557484"/>
    </source>
</evidence>